<gene>
    <name evidence="6" type="ORF">AAG570_006361</name>
</gene>
<evidence type="ECO:0000256" key="2">
    <source>
        <dbReference type="ARBA" id="ARBA00004947"/>
    </source>
</evidence>
<evidence type="ECO:0000313" key="6">
    <source>
        <dbReference type="EMBL" id="KAL1139377.1"/>
    </source>
</evidence>
<evidence type="ECO:0000256" key="1">
    <source>
        <dbReference type="ARBA" id="ARBA00001712"/>
    </source>
</evidence>
<keyword evidence="7" id="KW-1185">Reference proteome</keyword>
<dbReference type="AlphaFoldDB" id="A0ABD0Z4C8"/>
<evidence type="ECO:0000256" key="4">
    <source>
        <dbReference type="ARBA" id="ARBA00032729"/>
    </source>
</evidence>
<comment type="pathway">
    <text evidence="2">Carbohydrate metabolism; galactose metabolism.</text>
</comment>
<reference evidence="6 7" key="1">
    <citation type="submission" date="2024-07" db="EMBL/GenBank/DDBJ databases">
        <title>Chromosome-level genome assembly of the water stick insect Ranatra chinensis (Heteroptera: Nepidae).</title>
        <authorList>
            <person name="Liu X."/>
        </authorList>
    </citation>
    <scope>NUCLEOTIDE SEQUENCE [LARGE SCALE GENOMIC DNA]</scope>
    <source>
        <strain evidence="6">Cailab_2021Rc</strain>
        <tissue evidence="6">Muscle</tissue>
    </source>
</reference>
<dbReference type="Gene3D" id="2.70.98.10">
    <property type="match status" value="1"/>
</dbReference>
<dbReference type="EMBL" id="JBFDAA010000002">
    <property type="protein sequence ID" value="KAL1139377.1"/>
    <property type="molecule type" value="Genomic_DNA"/>
</dbReference>
<organism evidence="6 7">
    <name type="scientific">Ranatra chinensis</name>
    <dbReference type="NCBI Taxonomy" id="642074"/>
    <lineage>
        <taxon>Eukaryota</taxon>
        <taxon>Metazoa</taxon>
        <taxon>Ecdysozoa</taxon>
        <taxon>Arthropoda</taxon>
        <taxon>Hexapoda</taxon>
        <taxon>Insecta</taxon>
        <taxon>Pterygota</taxon>
        <taxon>Neoptera</taxon>
        <taxon>Paraneoptera</taxon>
        <taxon>Hemiptera</taxon>
        <taxon>Heteroptera</taxon>
        <taxon>Panheteroptera</taxon>
        <taxon>Nepomorpha</taxon>
        <taxon>Nepidae</taxon>
        <taxon>Ranatrinae</taxon>
        <taxon>Ranatra</taxon>
    </lineage>
</organism>
<dbReference type="Proteomes" id="UP001558652">
    <property type="component" value="Unassembled WGS sequence"/>
</dbReference>
<dbReference type="PANTHER" id="PTHR10091">
    <property type="entry name" value="ALDOSE-1-EPIMERASE"/>
    <property type="match status" value="1"/>
</dbReference>
<dbReference type="Pfam" id="PF01263">
    <property type="entry name" value="Aldose_epim"/>
    <property type="match status" value="1"/>
</dbReference>
<comment type="caution">
    <text evidence="6">The sequence shown here is derived from an EMBL/GenBank/DDBJ whole genome shotgun (WGS) entry which is preliminary data.</text>
</comment>
<name>A0ABD0Z4C8_9HEMI</name>
<dbReference type="PANTHER" id="PTHR10091:SF0">
    <property type="entry name" value="GALACTOSE MUTAROTASE"/>
    <property type="match status" value="1"/>
</dbReference>
<evidence type="ECO:0000256" key="3">
    <source>
        <dbReference type="ARBA" id="ARBA00021023"/>
    </source>
</evidence>
<evidence type="ECO:0000256" key="5">
    <source>
        <dbReference type="ARBA" id="ARBA00045743"/>
    </source>
</evidence>
<protein>
    <recommendedName>
        <fullName evidence="3">Galactose mutarotase</fullName>
    </recommendedName>
    <alternativeName>
        <fullName evidence="4">Aldose 1-epimerase</fullName>
    </alternativeName>
</protein>
<comment type="function">
    <text evidence="5">Mutarotase that catalyzes the interconversion of beta-D-galactose and alpha-D-galactose during galactose metabolism. Beta-D-galactose is metabolized in the liver into glucose 1-phosphate, the primary metabolic fuel, by the action of four enzymes that constitute the Leloir pathway: GALM, GALK1 (galactokinase), GALT (galactose-1-phosphate uridylyltransferase) and GALE (UDP-galactose-4'-epimerase). Involved in the maintenance of the equilibrium between the beta- and alpha-anomers of galactose, therefore ensuring a sufficient supply of the alpha-anomer for GALK1. Also active on D-glucose although shows a preference for galactose over glucose.</text>
</comment>
<feature type="non-terminal residue" evidence="6">
    <location>
        <position position="1"/>
    </location>
</feature>
<dbReference type="InterPro" id="IPR014718">
    <property type="entry name" value="GH-type_carb-bd"/>
</dbReference>
<dbReference type="GO" id="GO:0004034">
    <property type="term" value="F:aldose 1-epimerase activity"/>
    <property type="evidence" value="ECO:0007669"/>
    <property type="project" value="UniProtKB-EC"/>
</dbReference>
<dbReference type="InterPro" id="IPR008183">
    <property type="entry name" value="Aldose_1/G6P_1-epimerase"/>
</dbReference>
<dbReference type="InterPro" id="IPR018052">
    <property type="entry name" value="Ald1_epimerase_CS"/>
</dbReference>
<comment type="catalytic activity">
    <reaction evidence="1">
        <text>alpha-D-galactose = beta-D-galactose</text>
        <dbReference type="Rhea" id="RHEA:28675"/>
        <dbReference type="ChEBI" id="CHEBI:27667"/>
        <dbReference type="ChEBI" id="CHEBI:28061"/>
        <dbReference type="EC" id="5.1.3.3"/>
    </reaction>
    <physiologicalReaction direction="right-to-left" evidence="1">
        <dbReference type="Rhea" id="RHEA:28677"/>
    </physiologicalReaction>
</comment>
<accession>A0ABD0Z4C8</accession>
<sequence>DVVRRYTITNTNGVSVQIINYGATITSIVCPDKNGVLEDVVLGFETIEDYRSSKNQYFGATIGRVAGIIPNGLLHTGDTPNYLTNNLDGCHHFNGGKKAFDKVLWDSHVNKEKVVMSYCDDAREGYPGQVMTQIMYHLTWDNRLVIEISATVSLPTPISITNHSYFNLAGHGAGPNGLKDHCMVINADRYVVADIDNKIPTGELRDVARTYFDFRVPRSMGKALARVPGGGYDDTFCLTRIKKNEDVAFAARYNSNKNLQNGNVGAGRIII</sequence>
<evidence type="ECO:0000313" key="7">
    <source>
        <dbReference type="Proteomes" id="UP001558652"/>
    </source>
</evidence>
<proteinExistence type="predicted"/>
<dbReference type="SUPFAM" id="SSF74650">
    <property type="entry name" value="Galactose mutarotase-like"/>
    <property type="match status" value="1"/>
</dbReference>
<dbReference type="PROSITE" id="PS00545">
    <property type="entry name" value="ALDOSE_1_EPIMERASE"/>
    <property type="match status" value="1"/>
</dbReference>
<dbReference type="InterPro" id="IPR011013">
    <property type="entry name" value="Gal_mutarotase_sf_dom"/>
</dbReference>